<sequence length="117" mass="12954">MSSPIACQHRAVSAQLRRCINSGMSAAGDVDIPDAPCYKWGRPDVSRTYCCAIPPLAGTWDLCLRPGCRPRMRCSLRLRSNTERVVSANATYVRDYASYQVVPVGDSRRKASCDELQ</sequence>
<organism evidence="1 2">
    <name type="scientific">Lentinus brumalis</name>
    <dbReference type="NCBI Taxonomy" id="2498619"/>
    <lineage>
        <taxon>Eukaryota</taxon>
        <taxon>Fungi</taxon>
        <taxon>Dikarya</taxon>
        <taxon>Basidiomycota</taxon>
        <taxon>Agaricomycotina</taxon>
        <taxon>Agaricomycetes</taxon>
        <taxon>Polyporales</taxon>
        <taxon>Polyporaceae</taxon>
        <taxon>Lentinus</taxon>
    </lineage>
</organism>
<dbReference type="AlphaFoldDB" id="A0A371D114"/>
<reference evidence="1 2" key="1">
    <citation type="journal article" date="2018" name="Biotechnol. Biofuels">
        <title>Integrative visual omics of the white-rot fungus Polyporus brumalis exposes the biotechnological potential of its oxidative enzymes for delignifying raw plant biomass.</title>
        <authorList>
            <person name="Miyauchi S."/>
            <person name="Rancon A."/>
            <person name="Drula E."/>
            <person name="Hage H."/>
            <person name="Chaduli D."/>
            <person name="Favel A."/>
            <person name="Grisel S."/>
            <person name="Henrissat B."/>
            <person name="Herpoel-Gimbert I."/>
            <person name="Ruiz-Duenas F.J."/>
            <person name="Chevret D."/>
            <person name="Hainaut M."/>
            <person name="Lin J."/>
            <person name="Wang M."/>
            <person name="Pangilinan J."/>
            <person name="Lipzen A."/>
            <person name="Lesage-Meessen L."/>
            <person name="Navarro D."/>
            <person name="Riley R."/>
            <person name="Grigoriev I.V."/>
            <person name="Zhou S."/>
            <person name="Raouche S."/>
            <person name="Rosso M.N."/>
        </authorList>
    </citation>
    <scope>NUCLEOTIDE SEQUENCE [LARGE SCALE GENOMIC DNA]</scope>
    <source>
        <strain evidence="1 2">BRFM 1820</strain>
    </source>
</reference>
<proteinExistence type="predicted"/>
<gene>
    <name evidence="1" type="ORF">OH76DRAFT_890288</name>
</gene>
<evidence type="ECO:0000313" key="1">
    <source>
        <dbReference type="EMBL" id="RDX46222.1"/>
    </source>
</evidence>
<name>A0A371D114_9APHY</name>
<protein>
    <submittedName>
        <fullName evidence="1">Uncharacterized protein</fullName>
    </submittedName>
</protein>
<dbReference type="Proteomes" id="UP000256964">
    <property type="component" value="Unassembled WGS sequence"/>
</dbReference>
<dbReference type="EMBL" id="KZ857429">
    <property type="protein sequence ID" value="RDX46222.1"/>
    <property type="molecule type" value="Genomic_DNA"/>
</dbReference>
<keyword evidence="2" id="KW-1185">Reference proteome</keyword>
<accession>A0A371D114</accession>
<evidence type="ECO:0000313" key="2">
    <source>
        <dbReference type="Proteomes" id="UP000256964"/>
    </source>
</evidence>